<comment type="caution">
    <text evidence="2">The sequence shown here is derived from an EMBL/GenBank/DDBJ whole genome shotgun (WGS) entry which is preliminary data.</text>
</comment>
<organism evidence="2 3">
    <name type="scientific">Heyndrickxia coagulans</name>
    <name type="common">Weizmannia coagulans</name>
    <dbReference type="NCBI Taxonomy" id="1398"/>
    <lineage>
        <taxon>Bacteria</taxon>
        <taxon>Bacillati</taxon>
        <taxon>Bacillota</taxon>
        <taxon>Bacilli</taxon>
        <taxon>Bacillales</taxon>
        <taxon>Bacillaceae</taxon>
        <taxon>Heyndrickxia</taxon>
    </lineage>
</organism>
<evidence type="ECO:0000256" key="1">
    <source>
        <dbReference type="SAM" id="MobiDB-lite"/>
    </source>
</evidence>
<feature type="region of interest" description="Disordered" evidence="1">
    <location>
        <begin position="1"/>
        <end position="26"/>
    </location>
</feature>
<proteinExistence type="predicted"/>
<dbReference type="Proteomes" id="UP000075288">
    <property type="component" value="Unassembled WGS sequence"/>
</dbReference>
<accession>A0A150K6Q1</accession>
<gene>
    <name evidence="2" type="ORF">B4098_0210</name>
</gene>
<name>A0A150K6Q1_HEYCO</name>
<dbReference type="EMBL" id="LQYG01000018">
    <property type="protein sequence ID" value="KYC65257.1"/>
    <property type="molecule type" value="Genomic_DNA"/>
</dbReference>
<evidence type="ECO:0000313" key="3">
    <source>
        <dbReference type="Proteomes" id="UP000075288"/>
    </source>
</evidence>
<dbReference type="AlphaFoldDB" id="A0A150K6Q1"/>
<evidence type="ECO:0000313" key="2">
    <source>
        <dbReference type="EMBL" id="KYC65257.1"/>
    </source>
</evidence>
<sequence>MRSFLKFENRRPKNREGPKKRSGPAVWPSRHWAKQKYIEYFSREMGKKVSGKIMLKNSQSWKWQ</sequence>
<reference evidence="2 3" key="1">
    <citation type="submission" date="2016-01" db="EMBL/GenBank/DDBJ databases">
        <title>Genome Sequences of Twelve Sporeforming Bacillus Species Isolated from Foods.</title>
        <authorList>
            <person name="Berendsen E.M."/>
            <person name="Wells-Bennik M.H."/>
            <person name="Krawcyk A.O."/>
            <person name="De Jong A."/>
            <person name="Holsappel S."/>
            <person name="Eijlander R.T."/>
            <person name="Kuipers O.P."/>
        </authorList>
    </citation>
    <scope>NUCLEOTIDE SEQUENCE [LARGE SCALE GENOMIC DNA]</scope>
    <source>
        <strain evidence="2 3">B4098</strain>
    </source>
</reference>
<feature type="compositionally biased region" description="Basic and acidic residues" evidence="1">
    <location>
        <begin position="1"/>
        <end position="19"/>
    </location>
</feature>
<protein>
    <submittedName>
        <fullName evidence="2">Uncharacterized protein</fullName>
    </submittedName>
</protein>
<dbReference type="PATRIC" id="fig|1398.26.peg.1550"/>